<organism evidence="1 2">
    <name type="scientific">Chionoecetes opilio</name>
    <name type="common">Atlantic snow crab</name>
    <name type="synonym">Cancer opilio</name>
    <dbReference type="NCBI Taxonomy" id="41210"/>
    <lineage>
        <taxon>Eukaryota</taxon>
        <taxon>Metazoa</taxon>
        <taxon>Ecdysozoa</taxon>
        <taxon>Arthropoda</taxon>
        <taxon>Crustacea</taxon>
        <taxon>Multicrustacea</taxon>
        <taxon>Malacostraca</taxon>
        <taxon>Eumalacostraca</taxon>
        <taxon>Eucarida</taxon>
        <taxon>Decapoda</taxon>
        <taxon>Pleocyemata</taxon>
        <taxon>Brachyura</taxon>
        <taxon>Eubrachyura</taxon>
        <taxon>Majoidea</taxon>
        <taxon>Majidae</taxon>
        <taxon>Chionoecetes</taxon>
    </lineage>
</organism>
<comment type="caution">
    <text evidence="1">The sequence shown here is derived from an EMBL/GenBank/DDBJ whole genome shotgun (WGS) entry which is preliminary data.</text>
</comment>
<dbReference type="AlphaFoldDB" id="A0A8J5CLN6"/>
<dbReference type="Proteomes" id="UP000770661">
    <property type="component" value="Unassembled WGS sequence"/>
</dbReference>
<gene>
    <name evidence="1" type="ORF">GWK47_039348</name>
</gene>
<sequence>MGDDGGSLISPQEKHRSCLISMRHHPSHPYPTHFWTGRCCLCSRWSTFSALSWERPLLHQSRQEDSHQGRRQGELRQARLHLLTLGVSQPFMRPKSAPHGVSPPDWSSCPPLYLGLLDKVQNRAQRLNLLKAAQTCSRPLQSLQHRRDVAGLGVTYKILKQGAPHLAILPGSRGRHLTHNSTRDAHKRDNNQCSLRQDRDLFRSFLHDTAGCGTV</sequence>
<proteinExistence type="predicted"/>
<accession>A0A8J5CLN6</accession>
<reference evidence="1" key="1">
    <citation type="submission" date="2020-07" db="EMBL/GenBank/DDBJ databases">
        <title>The High-quality genome of the commercially important snow crab, Chionoecetes opilio.</title>
        <authorList>
            <person name="Jeong J.-H."/>
            <person name="Ryu S."/>
        </authorList>
    </citation>
    <scope>NUCLEOTIDE SEQUENCE</scope>
    <source>
        <strain evidence="1">MADBK_172401_WGS</strain>
        <tissue evidence="1">Digestive gland</tissue>
    </source>
</reference>
<evidence type="ECO:0000313" key="1">
    <source>
        <dbReference type="EMBL" id="KAG0725058.1"/>
    </source>
</evidence>
<name>A0A8J5CLN6_CHIOP</name>
<evidence type="ECO:0000313" key="2">
    <source>
        <dbReference type="Proteomes" id="UP000770661"/>
    </source>
</evidence>
<dbReference type="EMBL" id="JACEEZ010006077">
    <property type="protein sequence ID" value="KAG0725058.1"/>
    <property type="molecule type" value="Genomic_DNA"/>
</dbReference>
<protein>
    <submittedName>
        <fullName evidence="1">Uncharacterized protein</fullName>
    </submittedName>
</protein>
<keyword evidence="2" id="KW-1185">Reference proteome</keyword>
<dbReference type="OrthoDB" id="7480422at2759"/>